<feature type="region of interest" description="Disordered" evidence="1">
    <location>
        <begin position="1"/>
        <end position="58"/>
    </location>
</feature>
<evidence type="ECO:0000256" key="1">
    <source>
        <dbReference type="SAM" id="MobiDB-lite"/>
    </source>
</evidence>
<dbReference type="AlphaFoldDB" id="A0A834I3R3"/>
<proteinExistence type="predicted"/>
<feature type="compositionally biased region" description="Basic and acidic residues" evidence="1">
    <location>
        <begin position="18"/>
        <end position="42"/>
    </location>
</feature>
<reference evidence="2" key="1">
    <citation type="submission" date="2020-08" db="EMBL/GenBank/DDBJ databases">
        <title>Genome sequencing and assembly of the red palm weevil Rhynchophorus ferrugineus.</title>
        <authorList>
            <person name="Dias G.B."/>
            <person name="Bergman C.M."/>
            <person name="Manee M."/>
        </authorList>
    </citation>
    <scope>NUCLEOTIDE SEQUENCE</scope>
    <source>
        <strain evidence="2">AA-2017</strain>
        <tissue evidence="2">Whole larva</tissue>
    </source>
</reference>
<name>A0A834I3R3_RHYFE</name>
<dbReference type="EMBL" id="JAACXV010013769">
    <property type="protein sequence ID" value="KAF7272404.1"/>
    <property type="molecule type" value="Genomic_DNA"/>
</dbReference>
<evidence type="ECO:0000313" key="3">
    <source>
        <dbReference type="Proteomes" id="UP000625711"/>
    </source>
</evidence>
<dbReference type="Proteomes" id="UP000625711">
    <property type="component" value="Unassembled WGS sequence"/>
</dbReference>
<gene>
    <name evidence="2" type="ORF">GWI33_014791</name>
</gene>
<organism evidence="2 3">
    <name type="scientific">Rhynchophorus ferrugineus</name>
    <name type="common">Red palm weevil</name>
    <name type="synonym">Curculio ferrugineus</name>
    <dbReference type="NCBI Taxonomy" id="354439"/>
    <lineage>
        <taxon>Eukaryota</taxon>
        <taxon>Metazoa</taxon>
        <taxon>Ecdysozoa</taxon>
        <taxon>Arthropoda</taxon>
        <taxon>Hexapoda</taxon>
        <taxon>Insecta</taxon>
        <taxon>Pterygota</taxon>
        <taxon>Neoptera</taxon>
        <taxon>Endopterygota</taxon>
        <taxon>Coleoptera</taxon>
        <taxon>Polyphaga</taxon>
        <taxon>Cucujiformia</taxon>
        <taxon>Curculionidae</taxon>
        <taxon>Dryophthorinae</taxon>
        <taxon>Rhynchophorus</taxon>
    </lineage>
</organism>
<keyword evidence="3" id="KW-1185">Reference proteome</keyword>
<evidence type="ECO:0000313" key="2">
    <source>
        <dbReference type="EMBL" id="KAF7272404.1"/>
    </source>
</evidence>
<accession>A0A834I3R3</accession>
<sequence>MISWRSGRAGTNCTRVLVRKEPESYRGRNESSRRGNRDKMPGVDRPGGGGGTGTEKLNKVDGMPGFLLRYGLAIRINYITRVV</sequence>
<comment type="caution">
    <text evidence="2">The sequence shown here is derived from an EMBL/GenBank/DDBJ whole genome shotgun (WGS) entry which is preliminary data.</text>
</comment>
<protein>
    <submittedName>
        <fullName evidence="2">Uncharacterized protein</fullName>
    </submittedName>
</protein>